<reference evidence="1 2" key="1">
    <citation type="submission" date="2017-03" db="EMBL/GenBank/DDBJ databases">
        <title>Genome of the blue death feigning beetle - Asbolus verrucosus.</title>
        <authorList>
            <person name="Rider S.D."/>
        </authorList>
    </citation>
    <scope>NUCLEOTIDE SEQUENCE [LARGE SCALE GENOMIC DNA]</scope>
    <source>
        <strain evidence="1">Butters</strain>
        <tissue evidence="1">Head and leg muscle</tissue>
    </source>
</reference>
<keyword evidence="2" id="KW-1185">Reference proteome</keyword>
<dbReference type="EMBL" id="QDEB01058697">
    <property type="protein sequence ID" value="RZC36811.1"/>
    <property type="molecule type" value="Genomic_DNA"/>
</dbReference>
<name>A0A482VV29_ASBVE</name>
<comment type="caution">
    <text evidence="1">The sequence shown here is derived from an EMBL/GenBank/DDBJ whole genome shotgun (WGS) entry which is preliminary data.</text>
</comment>
<evidence type="ECO:0000313" key="1">
    <source>
        <dbReference type="EMBL" id="RZC36811.1"/>
    </source>
</evidence>
<accession>A0A482VV29</accession>
<evidence type="ECO:0000313" key="2">
    <source>
        <dbReference type="Proteomes" id="UP000292052"/>
    </source>
</evidence>
<dbReference type="Proteomes" id="UP000292052">
    <property type="component" value="Unassembled WGS sequence"/>
</dbReference>
<sequence>VVYTLEQKTFLVESYFRNGTKVDGVWTYSVQNCMEEFRTEFLEVVLVYRQFQETVSRCIKVFRETGNVTRKKGSRRPLKRTDETINSVEEIMENKPRTSIRRLA</sequence>
<feature type="non-terminal residue" evidence="1">
    <location>
        <position position="1"/>
    </location>
</feature>
<dbReference type="OrthoDB" id="8195099at2759"/>
<feature type="non-terminal residue" evidence="1">
    <location>
        <position position="104"/>
    </location>
</feature>
<proteinExistence type="predicted"/>
<protein>
    <recommendedName>
        <fullName evidence="3">DUF4817 domain-containing protein</fullName>
    </recommendedName>
</protein>
<dbReference type="AlphaFoldDB" id="A0A482VV29"/>
<gene>
    <name evidence="1" type="ORF">BDFB_013083</name>
</gene>
<evidence type="ECO:0008006" key="3">
    <source>
        <dbReference type="Google" id="ProtNLM"/>
    </source>
</evidence>
<organism evidence="1 2">
    <name type="scientific">Asbolus verrucosus</name>
    <name type="common">Desert ironclad beetle</name>
    <dbReference type="NCBI Taxonomy" id="1661398"/>
    <lineage>
        <taxon>Eukaryota</taxon>
        <taxon>Metazoa</taxon>
        <taxon>Ecdysozoa</taxon>
        <taxon>Arthropoda</taxon>
        <taxon>Hexapoda</taxon>
        <taxon>Insecta</taxon>
        <taxon>Pterygota</taxon>
        <taxon>Neoptera</taxon>
        <taxon>Endopterygota</taxon>
        <taxon>Coleoptera</taxon>
        <taxon>Polyphaga</taxon>
        <taxon>Cucujiformia</taxon>
        <taxon>Tenebrionidae</taxon>
        <taxon>Pimeliinae</taxon>
        <taxon>Asbolus</taxon>
    </lineage>
</organism>